<dbReference type="InterPro" id="IPR011991">
    <property type="entry name" value="ArsR-like_HTH"/>
</dbReference>
<dbReference type="SUPFAM" id="SSF46785">
    <property type="entry name" value="Winged helix' DNA-binding domain"/>
    <property type="match status" value="1"/>
</dbReference>
<dbReference type="HOGENOM" id="CLU_087580_2_1_11"/>
<dbReference type="Gene3D" id="1.10.10.10">
    <property type="entry name" value="Winged helix-like DNA-binding domain superfamily/Winged helix DNA-binding domain"/>
    <property type="match status" value="1"/>
</dbReference>
<dbReference type="SMART" id="SM00418">
    <property type="entry name" value="HTH_ARSR"/>
    <property type="match status" value="1"/>
</dbReference>
<dbReference type="AlphaFoldDB" id="D3PYA9"/>
<evidence type="ECO:0000256" key="2">
    <source>
        <dbReference type="ARBA" id="ARBA00023125"/>
    </source>
</evidence>
<evidence type="ECO:0000256" key="4">
    <source>
        <dbReference type="SAM" id="MobiDB-lite"/>
    </source>
</evidence>
<feature type="domain" description="HTH arsR-type" evidence="5">
    <location>
        <begin position="25"/>
        <end position="114"/>
    </location>
</feature>
<gene>
    <name evidence="6" type="ordered locus">Snas_1779</name>
</gene>
<dbReference type="eggNOG" id="COG2345">
    <property type="taxonomic scope" value="Bacteria"/>
</dbReference>
<keyword evidence="2" id="KW-0238">DNA-binding</keyword>
<protein>
    <submittedName>
        <fullName evidence="6">Putative transcriptional regulator</fullName>
    </submittedName>
</protein>
<feature type="region of interest" description="Disordered" evidence="4">
    <location>
        <begin position="1"/>
        <end position="20"/>
    </location>
</feature>
<proteinExistence type="predicted"/>
<dbReference type="PANTHER" id="PTHR43132:SF2">
    <property type="entry name" value="ARSENICAL RESISTANCE OPERON REPRESSOR ARSR-RELATED"/>
    <property type="match status" value="1"/>
</dbReference>
<dbReference type="CDD" id="cd00090">
    <property type="entry name" value="HTH_ARSR"/>
    <property type="match status" value="1"/>
</dbReference>
<dbReference type="PANTHER" id="PTHR43132">
    <property type="entry name" value="ARSENICAL RESISTANCE OPERON REPRESSOR ARSR-RELATED"/>
    <property type="match status" value="1"/>
</dbReference>
<dbReference type="RefSeq" id="WP_013017047.1">
    <property type="nucleotide sequence ID" value="NC_013947.1"/>
</dbReference>
<dbReference type="Pfam" id="PF12840">
    <property type="entry name" value="HTH_20"/>
    <property type="match status" value="1"/>
</dbReference>
<organism evidence="6 7">
    <name type="scientific">Stackebrandtia nassauensis (strain DSM 44728 / CIP 108903 / NRRL B-16338 / NBRC 102104 / LLR-40K-21)</name>
    <dbReference type="NCBI Taxonomy" id="446470"/>
    <lineage>
        <taxon>Bacteria</taxon>
        <taxon>Bacillati</taxon>
        <taxon>Actinomycetota</taxon>
        <taxon>Actinomycetes</taxon>
        <taxon>Glycomycetales</taxon>
        <taxon>Glycomycetaceae</taxon>
        <taxon>Stackebrandtia</taxon>
    </lineage>
</organism>
<evidence type="ECO:0000256" key="1">
    <source>
        <dbReference type="ARBA" id="ARBA00023015"/>
    </source>
</evidence>
<dbReference type="InterPro" id="IPR001845">
    <property type="entry name" value="HTH_ArsR_DNA-bd_dom"/>
</dbReference>
<dbReference type="InterPro" id="IPR036388">
    <property type="entry name" value="WH-like_DNA-bd_sf"/>
</dbReference>
<name>D3PYA9_STANL</name>
<dbReference type="InterPro" id="IPR036390">
    <property type="entry name" value="WH_DNA-bd_sf"/>
</dbReference>
<reference evidence="6 7" key="1">
    <citation type="journal article" date="2009" name="Stand. Genomic Sci.">
        <title>Complete genome sequence of Stackebrandtia nassauensis type strain (LLR-40K-21).</title>
        <authorList>
            <person name="Munk C."/>
            <person name="Lapidus A."/>
            <person name="Copeland A."/>
            <person name="Jando M."/>
            <person name="Mayilraj S."/>
            <person name="Glavina Del Rio T."/>
            <person name="Nolan M."/>
            <person name="Chen F."/>
            <person name="Lucas S."/>
            <person name="Tice H."/>
            <person name="Cheng J.F."/>
            <person name="Han C."/>
            <person name="Detter J.C."/>
            <person name="Bruce D."/>
            <person name="Goodwin L."/>
            <person name="Chain P."/>
            <person name="Pitluck S."/>
            <person name="Goker M."/>
            <person name="Ovchinikova G."/>
            <person name="Pati A."/>
            <person name="Ivanova N."/>
            <person name="Mavromatis K."/>
            <person name="Chen A."/>
            <person name="Palaniappan K."/>
            <person name="Land M."/>
            <person name="Hauser L."/>
            <person name="Chang Y.J."/>
            <person name="Jeffries C.D."/>
            <person name="Bristow J."/>
            <person name="Eisen J.A."/>
            <person name="Markowitz V."/>
            <person name="Hugenholtz P."/>
            <person name="Kyrpides N.C."/>
            <person name="Klenk H.P."/>
        </authorList>
    </citation>
    <scope>NUCLEOTIDE SEQUENCE [LARGE SCALE GENOMIC DNA]</scope>
    <source>
        <strain evidence="7">DSM 44728 / CIP 108903 / NRRL B-16338 / NBRC 102104 / LLR-40K-21</strain>
    </source>
</reference>
<dbReference type="Proteomes" id="UP000000844">
    <property type="component" value="Chromosome"/>
</dbReference>
<dbReference type="STRING" id="446470.Snas_1779"/>
<dbReference type="GO" id="GO:0003700">
    <property type="term" value="F:DNA-binding transcription factor activity"/>
    <property type="evidence" value="ECO:0007669"/>
    <property type="project" value="InterPro"/>
</dbReference>
<keyword evidence="3" id="KW-0804">Transcription</keyword>
<keyword evidence="7" id="KW-1185">Reference proteome</keyword>
<accession>D3PYA9</accession>
<keyword evidence="1" id="KW-0805">Transcription regulation</keyword>
<sequence length="206" mass="23182">MTEDSSTPSAEHPENWPQRQLRDATSLRALAHPLRLRLLELLGVHGPATATELAERVGHSPANCSWHLRQLAAGGFIEEAEGGTGRQRIWRFVPSGSSYGYSDDAPEVAEAAATASAIQLEHEVDELRTWRATRHTDSDRWRDVAFTTQSILWLTADELEELSEQVAELYLRQVRRHFEPETRPTGSRPVRLIAWGIPAKNLETEE</sequence>
<dbReference type="EMBL" id="CP001778">
    <property type="protein sequence ID" value="ADD41476.1"/>
    <property type="molecule type" value="Genomic_DNA"/>
</dbReference>
<dbReference type="InterPro" id="IPR051011">
    <property type="entry name" value="Metal_resp_trans_reg"/>
</dbReference>
<evidence type="ECO:0000259" key="5">
    <source>
        <dbReference type="SMART" id="SM00418"/>
    </source>
</evidence>
<evidence type="ECO:0000313" key="6">
    <source>
        <dbReference type="EMBL" id="ADD41476.1"/>
    </source>
</evidence>
<evidence type="ECO:0000313" key="7">
    <source>
        <dbReference type="Proteomes" id="UP000000844"/>
    </source>
</evidence>
<dbReference type="KEGG" id="sna:Snas_1779"/>
<dbReference type="GO" id="GO:0003677">
    <property type="term" value="F:DNA binding"/>
    <property type="evidence" value="ECO:0007669"/>
    <property type="project" value="UniProtKB-KW"/>
</dbReference>
<evidence type="ECO:0000256" key="3">
    <source>
        <dbReference type="ARBA" id="ARBA00023163"/>
    </source>
</evidence>